<dbReference type="AlphaFoldDB" id="A0A1V9Z3W8"/>
<keyword evidence="7" id="KW-0406">Ion transport</keyword>
<name>A0A1V9Z3W8_9STRA</name>
<evidence type="ECO:0000256" key="5">
    <source>
        <dbReference type="ARBA" id="ARBA00022946"/>
    </source>
</evidence>
<dbReference type="Gene3D" id="1.20.58.340">
    <property type="entry name" value="Magnesium transport protein CorA, transmembrane region"/>
    <property type="match status" value="2"/>
</dbReference>
<keyword evidence="5" id="KW-0809">Transit peptide</keyword>
<dbReference type="EMBL" id="JNBS01002313">
    <property type="protein sequence ID" value="OQR92641.1"/>
    <property type="molecule type" value="Genomic_DNA"/>
</dbReference>
<dbReference type="Proteomes" id="UP000243217">
    <property type="component" value="Unassembled WGS sequence"/>
</dbReference>
<dbReference type="PANTHER" id="PTHR13890">
    <property type="entry name" value="RNA SPLICING PROTEIN MRS2, MITOCHONDRIAL"/>
    <property type="match status" value="1"/>
</dbReference>
<keyword evidence="4" id="KW-0460">Magnesium</keyword>
<evidence type="ECO:0000256" key="4">
    <source>
        <dbReference type="ARBA" id="ARBA00022842"/>
    </source>
</evidence>
<gene>
    <name evidence="10" type="ORF">THRCLA_22372</name>
</gene>
<dbReference type="InterPro" id="IPR039204">
    <property type="entry name" value="MRS2-like"/>
</dbReference>
<feature type="transmembrane region" description="Helical" evidence="9">
    <location>
        <begin position="121"/>
        <end position="141"/>
    </location>
</feature>
<dbReference type="GO" id="GO:0016020">
    <property type="term" value="C:membrane"/>
    <property type="evidence" value="ECO:0007669"/>
    <property type="project" value="UniProtKB-SubCell"/>
</dbReference>
<accession>A0A1V9Z3W8</accession>
<protein>
    <submittedName>
        <fullName evidence="10">CorA Metal Ion Transporter (MIT) Family</fullName>
    </submittedName>
</protein>
<reference evidence="10 11" key="1">
    <citation type="journal article" date="2014" name="Genome Biol. Evol.">
        <title>The secreted proteins of Achlya hypogyna and Thraustotheca clavata identify the ancestral oomycete secretome and reveal gene acquisitions by horizontal gene transfer.</title>
        <authorList>
            <person name="Misner I."/>
            <person name="Blouin N."/>
            <person name="Leonard G."/>
            <person name="Richards T.A."/>
            <person name="Lane C.E."/>
        </authorList>
    </citation>
    <scope>NUCLEOTIDE SEQUENCE [LARGE SCALE GENOMIC DNA]</scope>
    <source>
        <strain evidence="10 11">ATCC 34112</strain>
    </source>
</reference>
<sequence length="157" mass="18197">MRQMVMNLLENDDDMHMMYLTKIFNDPQLAKNFQSFDTDTAESLLEVYLHDIYAMQSRVSLMLHNVQNTESVVMLRLDTKRNYLLTVDLTLTLWTATISVSTFITGCFGMNLNSNIQEVDYLFYIVAFITVFFPIITVLTIKKKLENRGISMSLNAK</sequence>
<feature type="transmembrane region" description="Helical" evidence="9">
    <location>
        <begin position="83"/>
        <end position="109"/>
    </location>
</feature>
<evidence type="ECO:0000256" key="1">
    <source>
        <dbReference type="ARBA" id="ARBA00004141"/>
    </source>
</evidence>
<evidence type="ECO:0000256" key="6">
    <source>
        <dbReference type="ARBA" id="ARBA00022989"/>
    </source>
</evidence>
<comment type="subcellular location">
    <subcellularLocation>
        <location evidence="1">Membrane</location>
        <topology evidence="1">Multi-pass membrane protein</topology>
    </subcellularLocation>
</comment>
<evidence type="ECO:0000256" key="8">
    <source>
        <dbReference type="ARBA" id="ARBA00023136"/>
    </source>
</evidence>
<comment type="caution">
    <text evidence="10">The sequence shown here is derived from an EMBL/GenBank/DDBJ whole genome shotgun (WGS) entry which is preliminary data.</text>
</comment>
<evidence type="ECO:0000256" key="7">
    <source>
        <dbReference type="ARBA" id="ARBA00023065"/>
    </source>
</evidence>
<dbReference type="SUPFAM" id="SSF144083">
    <property type="entry name" value="Magnesium transport protein CorA, transmembrane region"/>
    <property type="match status" value="1"/>
</dbReference>
<dbReference type="GO" id="GO:0015095">
    <property type="term" value="F:magnesium ion transmembrane transporter activity"/>
    <property type="evidence" value="ECO:0007669"/>
    <property type="project" value="TreeGrafter"/>
</dbReference>
<keyword evidence="8 9" id="KW-0472">Membrane</keyword>
<keyword evidence="2" id="KW-0813">Transport</keyword>
<dbReference type="PANTHER" id="PTHR13890:SF0">
    <property type="entry name" value="MAGNESIUM TRANSPORTER MRS2 HOMOLOG, MITOCHONDRIAL"/>
    <property type="match status" value="1"/>
</dbReference>
<evidence type="ECO:0000313" key="11">
    <source>
        <dbReference type="Proteomes" id="UP000243217"/>
    </source>
</evidence>
<evidence type="ECO:0000256" key="3">
    <source>
        <dbReference type="ARBA" id="ARBA00022692"/>
    </source>
</evidence>
<dbReference type="OrthoDB" id="165807at2759"/>
<keyword evidence="3 9" id="KW-0812">Transmembrane</keyword>
<keyword evidence="6 9" id="KW-1133">Transmembrane helix</keyword>
<evidence type="ECO:0000313" key="10">
    <source>
        <dbReference type="EMBL" id="OQR92641.1"/>
    </source>
</evidence>
<proteinExistence type="predicted"/>
<organism evidence="10 11">
    <name type="scientific">Thraustotheca clavata</name>
    <dbReference type="NCBI Taxonomy" id="74557"/>
    <lineage>
        <taxon>Eukaryota</taxon>
        <taxon>Sar</taxon>
        <taxon>Stramenopiles</taxon>
        <taxon>Oomycota</taxon>
        <taxon>Saprolegniomycetes</taxon>
        <taxon>Saprolegniales</taxon>
        <taxon>Achlyaceae</taxon>
        <taxon>Thraustotheca</taxon>
    </lineage>
</organism>
<keyword evidence="11" id="KW-1185">Reference proteome</keyword>
<evidence type="ECO:0000256" key="2">
    <source>
        <dbReference type="ARBA" id="ARBA00022448"/>
    </source>
</evidence>
<evidence type="ECO:0000256" key="9">
    <source>
        <dbReference type="SAM" id="Phobius"/>
    </source>
</evidence>
<dbReference type="Pfam" id="PF22099">
    <property type="entry name" value="MRS2-like"/>
    <property type="match status" value="1"/>
</dbReference>
<dbReference type="InterPro" id="IPR045863">
    <property type="entry name" value="CorA_TM1_TM2"/>
</dbReference>